<accession>A0AAD9JTL0</accession>
<reference evidence="1" key="1">
    <citation type="journal article" date="2023" name="Mol. Biol. Evol.">
        <title>Third-Generation Sequencing Reveals the Adaptive Role of the Epigenome in Three Deep-Sea Polychaetes.</title>
        <authorList>
            <person name="Perez M."/>
            <person name="Aroh O."/>
            <person name="Sun Y."/>
            <person name="Lan Y."/>
            <person name="Juniper S.K."/>
            <person name="Young C.R."/>
            <person name="Angers B."/>
            <person name="Qian P.Y."/>
        </authorList>
    </citation>
    <scope>NUCLEOTIDE SEQUENCE</scope>
    <source>
        <strain evidence="1">R07B-5</strain>
    </source>
</reference>
<name>A0AAD9JTL0_RIDPI</name>
<dbReference type="AlphaFoldDB" id="A0AAD9JTL0"/>
<dbReference type="EMBL" id="JAODUO010001759">
    <property type="protein sequence ID" value="KAK2158911.1"/>
    <property type="molecule type" value="Genomic_DNA"/>
</dbReference>
<keyword evidence="2" id="KW-1185">Reference proteome</keyword>
<protein>
    <submittedName>
        <fullName evidence="1">Uncharacterized protein</fullName>
    </submittedName>
</protein>
<organism evidence="1 2">
    <name type="scientific">Ridgeia piscesae</name>
    <name type="common">Tubeworm</name>
    <dbReference type="NCBI Taxonomy" id="27915"/>
    <lineage>
        <taxon>Eukaryota</taxon>
        <taxon>Metazoa</taxon>
        <taxon>Spiralia</taxon>
        <taxon>Lophotrochozoa</taxon>
        <taxon>Annelida</taxon>
        <taxon>Polychaeta</taxon>
        <taxon>Sedentaria</taxon>
        <taxon>Canalipalpata</taxon>
        <taxon>Sabellida</taxon>
        <taxon>Siboglinidae</taxon>
        <taxon>Ridgeia</taxon>
    </lineage>
</organism>
<gene>
    <name evidence="1" type="ORF">NP493_1759g00000</name>
</gene>
<evidence type="ECO:0000313" key="2">
    <source>
        <dbReference type="Proteomes" id="UP001209878"/>
    </source>
</evidence>
<proteinExistence type="predicted"/>
<comment type="caution">
    <text evidence="1">The sequence shown here is derived from an EMBL/GenBank/DDBJ whole genome shotgun (WGS) entry which is preliminary data.</text>
</comment>
<sequence length="124" mass="14018">MPSVSSELSVQTLDQIRARVNVSASDDCRLPHLSPLNTDNIARTKLLKRRCTFVIVQLLSLLSTCEIVMRLYHLWEYAGDHKLVCFCTRVVRGRDHDLPRPLSLTLQGLLKPPSLPVGLCIRRA</sequence>
<dbReference type="Proteomes" id="UP001209878">
    <property type="component" value="Unassembled WGS sequence"/>
</dbReference>
<evidence type="ECO:0000313" key="1">
    <source>
        <dbReference type="EMBL" id="KAK2158911.1"/>
    </source>
</evidence>